<evidence type="ECO:0000256" key="1">
    <source>
        <dbReference type="ARBA" id="ARBA00004340"/>
    </source>
</evidence>
<dbReference type="PROSITE" id="PS51928">
    <property type="entry name" value="COV_N_NTD"/>
    <property type="match status" value="1"/>
</dbReference>
<keyword evidence="5 10" id="KW-0694">RNA-binding</keyword>
<feature type="modified residue" description="Phosphothreonine; by host" evidence="11">
    <location>
        <position position="379"/>
    </location>
</feature>
<feature type="region of interest" description="Disordered" evidence="13">
    <location>
        <begin position="122"/>
        <end position="142"/>
    </location>
</feature>
<reference evidence="16 17" key="1">
    <citation type="journal article" date="2011" name="Viruses">
        <title>Recombination in avian gamma-coronavirus infectious bronchitis virus.</title>
        <authorList>
            <person name="Thor S.W."/>
            <person name="Hilt D.A."/>
            <person name="Kissinger J.C."/>
            <person name="Paterson A.H."/>
            <person name="Jackwood M.W."/>
        </authorList>
    </citation>
    <scope>NUCLEOTIDE SEQUENCE [LARGE SCALE GENOMIC DNA]</scope>
</reference>
<keyword evidence="4 10" id="KW-0946">Virion</keyword>
<evidence type="ECO:0000259" key="15">
    <source>
        <dbReference type="PROSITE" id="PS51929"/>
    </source>
</evidence>
<dbReference type="SUPFAM" id="SSF110304">
    <property type="entry name" value="Coronavirus RNA-binding domain"/>
    <property type="match status" value="1"/>
</dbReference>
<evidence type="ECO:0000313" key="16">
    <source>
        <dbReference type="EMBL" id="ADV71763.1"/>
    </source>
</evidence>
<sequence>MASGKATGKTDAPAPVIKLGGPKPPKVGSSGNASWFQAIKAKKLNSPPPNFEGSGVPDNENLKTSQQHGYWRRQVRFKPVKGGRKPVPDAWYFYYTGTGPAVDLNWGDSQDGIVWVAAKGADVKSRSNQGTRDPDKFDQYPLRFSDGGPDGNFRWDFIPLNRGRSGRSTAASSAASSRIPSREGSRGRRSGSEDDLIARAAKIIQDQQKKGSRITKAKADEMLIAGIASALFHLVIRLIKFLVPVLKVRREILVMSKMNEEGIKDGRVTAMLNLVPSSHACLFGSRVTPKLQAMMGCSLKFEFTTVVPQNDPQFDNYVKICDQCVDGVGTRPKDDEPRPKSRSSSRPATRTSSPAPRQQRPRKEKRPKKQDDEVDKALTSDEERNNAQLEFDDEPKVINWGDSALGENEL</sequence>
<feature type="compositionally biased region" description="Basic residues" evidence="13">
    <location>
        <begin position="359"/>
        <end position="368"/>
    </location>
</feature>
<dbReference type="CDD" id="cd21554">
    <property type="entry name" value="CoV_N-NTD"/>
    <property type="match status" value="1"/>
</dbReference>
<dbReference type="GO" id="GO:0043657">
    <property type="term" value="C:host cell"/>
    <property type="evidence" value="ECO:0007669"/>
    <property type="project" value="UniProtKB-SubCell"/>
</dbReference>
<feature type="modified residue" description="Phosphoserine; by host" evidence="11">
    <location>
        <position position="127"/>
    </location>
</feature>
<protein>
    <recommendedName>
        <fullName evidence="10">Nucleoprotein</fullName>
    </recommendedName>
</protein>
<evidence type="ECO:0000256" key="6">
    <source>
        <dbReference type="ARBA" id="ARBA00023015"/>
    </source>
</evidence>
<evidence type="ECO:0000259" key="14">
    <source>
        <dbReference type="PROSITE" id="PS51928"/>
    </source>
</evidence>
<keyword evidence="8" id="KW-0804">Transcription</keyword>
<evidence type="ECO:0000256" key="7">
    <source>
        <dbReference type="ARBA" id="ARBA00023086"/>
    </source>
</evidence>
<feature type="domain" description="CoV N NTD" evidence="14">
    <location>
        <begin position="31"/>
        <end position="156"/>
    </location>
</feature>
<dbReference type="GO" id="GO:1990904">
    <property type="term" value="C:ribonucleoprotein complex"/>
    <property type="evidence" value="ECO:0007669"/>
    <property type="project" value="UniProtKB-KW"/>
</dbReference>
<proteinExistence type="predicted"/>
<feature type="compositionally biased region" description="Low complexity" evidence="13">
    <location>
        <begin position="164"/>
        <end position="179"/>
    </location>
</feature>
<feature type="region of interest" description="Disordered" evidence="13">
    <location>
        <begin position="1"/>
        <end position="67"/>
    </location>
</feature>
<evidence type="ECO:0000256" key="9">
    <source>
        <dbReference type="ARBA" id="ARBA00023274"/>
    </source>
</evidence>
<dbReference type="PROSITE" id="PS51929">
    <property type="entry name" value="COV_N_CTD"/>
    <property type="match status" value="1"/>
</dbReference>
<feature type="compositionally biased region" description="Low complexity" evidence="13">
    <location>
        <begin position="342"/>
        <end position="358"/>
    </location>
</feature>
<feature type="domain" description="CoV N CTD" evidence="15">
    <location>
        <begin position="215"/>
        <end position="332"/>
    </location>
</feature>
<dbReference type="GO" id="GO:0019013">
    <property type="term" value="C:viral nucleocapsid"/>
    <property type="evidence" value="ECO:0007669"/>
    <property type="project" value="UniProtKB-UniRule"/>
</dbReference>
<dbReference type="Pfam" id="PF00937">
    <property type="entry name" value="CoV_nucleocap"/>
    <property type="match status" value="2"/>
</dbReference>
<keyword evidence="6" id="KW-0805">Transcription regulation</keyword>
<dbReference type="GO" id="GO:0003723">
    <property type="term" value="F:RNA binding"/>
    <property type="evidence" value="ECO:0007669"/>
    <property type="project" value="UniProtKB-UniRule"/>
</dbReference>
<comment type="subcellular location">
    <subcellularLocation>
        <location evidence="1">Host cell</location>
    </subcellularLocation>
    <subcellularLocation>
        <location evidence="10">Virion</location>
    </subcellularLocation>
    <text evidence="10">Located inside the virion, complexed with the viral RNA. Probably associates with ER-derived membranes where it participates in viral RNA synthesis and virus budding.</text>
</comment>
<keyword evidence="2 11" id="KW-0597">Phosphoprotein</keyword>
<dbReference type="EMBL" id="GU393334">
    <property type="protein sequence ID" value="ADV71763.1"/>
    <property type="molecule type" value="Genomic_RNA"/>
</dbReference>
<evidence type="ECO:0000256" key="5">
    <source>
        <dbReference type="ARBA" id="ARBA00022884"/>
    </source>
</evidence>
<keyword evidence="9 12" id="KW-0687">Ribonucleoprotein</keyword>
<evidence type="ECO:0000256" key="10">
    <source>
        <dbReference type="PIRNR" id="PIRNR003888"/>
    </source>
</evidence>
<evidence type="ECO:0000256" key="3">
    <source>
        <dbReference type="ARBA" id="ARBA00022765"/>
    </source>
</evidence>
<feature type="compositionally biased region" description="Low complexity" evidence="13">
    <location>
        <begin position="15"/>
        <end position="31"/>
    </location>
</feature>
<name>G3C7B6_9GAMC</name>
<comment type="function">
    <text evidence="10">Packages the positive strand viral genome RNA into a helical ribonucleocapsid (RNP) and plays a fundamental role during virion assembly through its interactions with the viral genome and membrane protein M. Plays an important role in enhancing the efficiency of subgenomic viral RNA transcription as well as viral replication.</text>
</comment>
<dbReference type="PIRSF" id="PIRSF003888">
    <property type="entry name" value="Corona_nucleocap"/>
    <property type="match status" value="1"/>
</dbReference>
<dbReference type="InterPro" id="IPR037195">
    <property type="entry name" value="Nucleocapsid_N"/>
</dbReference>
<evidence type="ECO:0000256" key="8">
    <source>
        <dbReference type="ARBA" id="ARBA00023163"/>
    </source>
</evidence>
<dbReference type="InterPro" id="IPR001218">
    <property type="entry name" value="Nucleocap_CoV"/>
</dbReference>
<dbReference type="Proteomes" id="UP000131863">
    <property type="component" value="Genome"/>
</dbReference>
<evidence type="ECO:0000256" key="12">
    <source>
        <dbReference type="PROSITE-ProRule" id="PRU01276"/>
    </source>
</evidence>
<feature type="modified residue" description="Phosphoserine; by host" evidence="11">
    <location>
        <position position="341"/>
    </location>
</feature>
<dbReference type="InterPro" id="IPR044345">
    <property type="entry name" value="N_prot_N_CoV"/>
</dbReference>
<evidence type="ECO:0000256" key="4">
    <source>
        <dbReference type="ARBA" id="ARBA00022844"/>
    </source>
</evidence>
<keyword evidence="3" id="KW-0013">ADP-ribosylation</keyword>
<evidence type="ECO:0000256" key="11">
    <source>
        <dbReference type="PIRSR" id="PIRSR003888-1"/>
    </source>
</evidence>
<feature type="region of interest" description="Disordered" evidence="13">
    <location>
        <begin position="164"/>
        <end position="193"/>
    </location>
</feature>
<keyword evidence="7 10" id="KW-0543">Viral nucleoprotein</keyword>
<feature type="compositionally biased region" description="Basic and acidic residues" evidence="13">
    <location>
        <begin position="180"/>
        <end position="192"/>
    </location>
</feature>
<evidence type="ECO:0000313" key="17">
    <source>
        <dbReference type="Proteomes" id="UP000131863"/>
    </source>
</evidence>
<organism evidence="16 17">
    <name type="scientific">Infectious bronchitis virus</name>
    <dbReference type="NCBI Taxonomy" id="11120"/>
    <lineage>
        <taxon>Viruses</taxon>
        <taxon>Riboviria</taxon>
        <taxon>Orthornavirae</taxon>
        <taxon>Pisuviricota</taxon>
        <taxon>Pisoniviricetes</taxon>
        <taxon>Nidovirales</taxon>
        <taxon>Cornidovirineae</taxon>
        <taxon>Coronaviridae</taxon>
        <taxon>Orthocoronavirinae</taxon>
        <taxon>Gammacoronavirus</taxon>
        <taxon>Igacovirus</taxon>
        <taxon>Gammacoronavirus galli</taxon>
        <taxon>Avian coronavirus</taxon>
    </lineage>
</organism>
<dbReference type="SUPFAM" id="SSF103068">
    <property type="entry name" value="Nucleocapsid protein dimerization domain"/>
    <property type="match status" value="1"/>
</dbReference>
<accession>G3C7B6</accession>
<dbReference type="InterPro" id="IPR037179">
    <property type="entry name" value="Nucleocapsid_C"/>
</dbReference>
<evidence type="ECO:0000256" key="13">
    <source>
        <dbReference type="SAM" id="MobiDB-lite"/>
    </source>
</evidence>
<feature type="region of interest" description="Disordered" evidence="13">
    <location>
        <begin position="328"/>
        <end position="410"/>
    </location>
</feature>
<evidence type="ECO:0000256" key="2">
    <source>
        <dbReference type="ARBA" id="ARBA00022553"/>
    </source>
</evidence>
<feature type="compositionally biased region" description="Basic and acidic residues" evidence="13">
    <location>
        <begin position="369"/>
        <end position="385"/>
    </location>
</feature>
<dbReference type="InterPro" id="IPR044344">
    <property type="entry name" value="N_prot_C_CoV"/>
</dbReference>